<reference evidence="2" key="2">
    <citation type="submission" date="2018-02" db="EMBL/GenBank/DDBJ databases">
        <authorList>
            <person name="Cohen D.B."/>
            <person name="Kent A.D."/>
        </authorList>
    </citation>
    <scope>NUCLEOTIDE SEQUENCE</scope>
    <source>
        <strain evidence="2">DSM 17706</strain>
    </source>
</reference>
<name>A0A2U1SPT0_METSR</name>
<evidence type="ECO:0000313" key="3">
    <source>
        <dbReference type="EMBL" id="TRL38120.1"/>
    </source>
</evidence>
<dbReference type="Gene3D" id="1.10.10.60">
    <property type="entry name" value="Homeodomain-like"/>
    <property type="match status" value="1"/>
</dbReference>
<organism evidence="2 4">
    <name type="scientific">Methylosinus sporium</name>
    <dbReference type="NCBI Taxonomy" id="428"/>
    <lineage>
        <taxon>Bacteria</taxon>
        <taxon>Pseudomonadati</taxon>
        <taxon>Pseudomonadota</taxon>
        <taxon>Alphaproteobacteria</taxon>
        <taxon>Hyphomicrobiales</taxon>
        <taxon>Methylocystaceae</taxon>
        <taxon>Methylosinus</taxon>
    </lineage>
</organism>
<evidence type="ECO:0000313" key="4">
    <source>
        <dbReference type="Proteomes" id="UP000245137"/>
    </source>
</evidence>
<gene>
    <name evidence="2" type="ORF">C5689_12210</name>
    <name evidence="3" type="ORF">FM996_01070</name>
</gene>
<evidence type="ECO:0000256" key="1">
    <source>
        <dbReference type="SAM" id="MobiDB-lite"/>
    </source>
</evidence>
<dbReference type="OrthoDB" id="5287589at2"/>
<dbReference type="AlphaFoldDB" id="A0A2U1SPT0"/>
<comment type="caution">
    <text evidence="2">The sequence shown here is derived from an EMBL/GenBank/DDBJ whole genome shotgun (WGS) entry which is preliminary data.</text>
</comment>
<dbReference type="EMBL" id="VJMF01000005">
    <property type="protein sequence ID" value="TRL38120.1"/>
    <property type="molecule type" value="Genomic_DNA"/>
</dbReference>
<sequence length="172" mass="19976">MSGNVLDPDHPRLAPAPERKLETSIGRERRSRRPDENRHREEVIREVLTREGERLSQEVIRKLTSDLGVSRATAYRMIKTFRSCGAVTAPMTRPVGRPKGARVLDSARETLIRDAIETFYLQPSRPKFSQLVREIAKRCLKERLPAPNWRTIKARVHDIDIQTRTRRRSETE</sequence>
<evidence type="ECO:0000313" key="5">
    <source>
        <dbReference type="Proteomes" id="UP000316781"/>
    </source>
</evidence>
<feature type="region of interest" description="Disordered" evidence="1">
    <location>
        <begin position="1"/>
        <end position="39"/>
    </location>
</feature>
<keyword evidence="4" id="KW-1185">Reference proteome</keyword>
<protein>
    <submittedName>
        <fullName evidence="2">Transposase</fullName>
    </submittedName>
</protein>
<dbReference type="EMBL" id="PUIV01000018">
    <property type="protein sequence ID" value="PWB93624.1"/>
    <property type="molecule type" value="Genomic_DNA"/>
</dbReference>
<dbReference type="Proteomes" id="UP000245137">
    <property type="component" value="Unassembled WGS sequence"/>
</dbReference>
<evidence type="ECO:0000313" key="2">
    <source>
        <dbReference type="EMBL" id="PWB93624.1"/>
    </source>
</evidence>
<reference evidence="3 5" key="3">
    <citation type="submission" date="2019-07" db="EMBL/GenBank/DDBJ databases">
        <title>Ln-dependent methylotrophs.</title>
        <authorList>
            <person name="Tani A."/>
        </authorList>
    </citation>
    <scope>NUCLEOTIDE SEQUENCE [LARGE SCALE GENOMIC DNA]</scope>
    <source>
        <strain evidence="3 5">SM89A</strain>
    </source>
</reference>
<dbReference type="RefSeq" id="WP_108917547.1">
    <property type="nucleotide sequence ID" value="NZ_BGJY01000011.1"/>
</dbReference>
<reference evidence="2 4" key="1">
    <citation type="journal article" date="2018" name="Appl. Microbiol. Biotechnol.">
        <title>Co-cultivation of the strictly anaerobic methanogen Methanosarcina barkeri with aerobic methanotrophs in an oxygen-limited membrane bioreactor.</title>
        <authorList>
            <person name="In 't Zandt M.H."/>
            <person name="van den Bosch T.J.M."/>
            <person name="Rijkers R."/>
            <person name="van Kessel M.A.H.J."/>
            <person name="Jetten M.S.M."/>
            <person name="Welte C.U."/>
        </authorList>
    </citation>
    <scope>NUCLEOTIDE SEQUENCE [LARGE SCALE GENOMIC DNA]</scope>
    <source>
        <strain evidence="2 4">DSM 17706</strain>
    </source>
</reference>
<accession>A0A2U1SPT0</accession>
<feature type="compositionally biased region" description="Basic and acidic residues" evidence="1">
    <location>
        <begin position="7"/>
        <end position="39"/>
    </location>
</feature>
<proteinExistence type="predicted"/>
<dbReference type="Proteomes" id="UP000316781">
    <property type="component" value="Unassembled WGS sequence"/>
</dbReference>